<evidence type="ECO:0000256" key="1">
    <source>
        <dbReference type="SAM" id="Phobius"/>
    </source>
</evidence>
<protein>
    <submittedName>
        <fullName evidence="3">Anti-sigma factor</fullName>
    </submittedName>
</protein>
<organism evidence="3 4">
    <name type="scientific">Gaopeijia maritima</name>
    <dbReference type="NCBI Taxonomy" id="3119007"/>
    <lineage>
        <taxon>Bacteria</taxon>
        <taxon>Pseudomonadati</taxon>
        <taxon>Gemmatimonadota</taxon>
        <taxon>Longimicrobiia</taxon>
        <taxon>Gaopeijiales</taxon>
        <taxon>Gaopeijiaceae</taxon>
        <taxon>Gaopeijia</taxon>
    </lineage>
</organism>
<dbReference type="InterPro" id="IPR041916">
    <property type="entry name" value="Anti_sigma_zinc_sf"/>
</dbReference>
<evidence type="ECO:0000259" key="2">
    <source>
        <dbReference type="Pfam" id="PF13490"/>
    </source>
</evidence>
<dbReference type="Proteomes" id="UP001484239">
    <property type="component" value="Unassembled WGS sequence"/>
</dbReference>
<dbReference type="RefSeq" id="WP_405277139.1">
    <property type="nucleotide sequence ID" value="NZ_CP144380.1"/>
</dbReference>
<feature type="domain" description="Putative zinc-finger" evidence="2">
    <location>
        <begin position="4"/>
        <end position="37"/>
    </location>
</feature>
<accession>A0ABU9EAJ0</accession>
<dbReference type="Pfam" id="PF13490">
    <property type="entry name" value="zf-HC2"/>
    <property type="match status" value="1"/>
</dbReference>
<comment type="caution">
    <text evidence="3">The sequence shown here is derived from an EMBL/GenBank/DDBJ whole genome shotgun (WGS) entry which is preliminary data.</text>
</comment>
<keyword evidence="4" id="KW-1185">Reference proteome</keyword>
<reference evidence="3 4" key="1">
    <citation type="submission" date="2024-02" db="EMBL/GenBank/DDBJ databases">
        <title>A novel Gemmatimonadota bacterium.</title>
        <authorList>
            <person name="Du Z.-J."/>
            <person name="Ye Y.-Q."/>
        </authorList>
    </citation>
    <scope>NUCLEOTIDE SEQUENCE [LARGE SCALE GENOMIC DNA]</scope>
    <source>
        <strain evidence="3 4">DH-20</strain>
    </source>
</reference>
<evidence type="ECO:0000313" key="4">
    <source>
        <dbReference type="Proteomes" id="UP001484239"/>
    </source>
</evidence>
<dbReference type="InterPro" id="IPR027383">
    <property type="entry name" value="Znf_put"/>
</dbReference>
<keyword evidence="1" id="KW-1133">Transmembrane helix</keyword>
<sequence>MTTCDHVQDRLPEFLGGRLDDAGRARVQSHLEGCADCDAALEVVQLLAAVPPRPVPAGLEARLQAAVRAEVIGRPVGAETPAVRRGWRTPQWALAAAAGLALAVATPVLMERMGPVGGSDVAIDEAEVTAMLTETLPSPWFGDEGTVAGAPVLDDLSDDALLQLLEEMD</sequence>
<keyword evidence="1" id="KW-0812">Transmembrane</keyword>
<keyword evidence="1" id="KW-0472">Membrane</keyword>
<name>A0ABU9EAJ0_9BACT</name>
<dbReference type="Gene3D" id="1.10.10.1320">
    <property type="entry name" value="Anti-sigma factor, zinc-finger domain"/>
    <property type="match status" value="1"/>
</dbReference>
<feature type="transmembrane region" description="Helical" evidence="1">
    <location>
        <begin position="92"/>
        <end position="110"/>
    </location>
</feature>
<dbReference type="EMBL" id="JBBHLI010000004">
    <property type="protein sequence ID" value="MEK9501097.1"/>
    <property type="molecule type" value="Genomic_DNA"/>
</dbReference>
<proteinExistence type="predicted"/>
<gene>
    <name evidence="3" type="ORF">WI372_08920</name>
</gene>
<evidence type="ECO:0000313" key="3">
    <source>
        <dbReference type="EMBL" id="MEK9501097.1"/>
    </source>
</evidence>